<keyword evidence="4 21" id="KW-0894">Sodium channel</keyword>
<evidence type="ECO:0000256" key="12">
    <source>
        <dbReference type="ARBA" id="ARBA00023053"/>
    </source>
</evidence>
<feature type="transmembrane region" description="Helical" evidence="21">
    <location>
        <begin position="168"/>
        <end position="189"/>
    </location>
</feature>
<keyword evidence="8" id="KW-0677">Repeat</keyword>
<evidence type="ECO:0000259" key="23">
    <source>
        <dbReference type="Pfam" id="PF00520"/>
    </source>
</evidence>
<evidence type="ECO:0000256" key="4">
    <source>
        <dbReference type="ARBA" id="ARBA00022461"/>
    </source>
</evidence>
<feature type="compositionally biased region" description="Basic and acidic residues" evidence="22">
    <location>
        <begin position="1064"/>
        <end position="1077"/>
    </location>
</feature>
<feature type="transmembrane region" description="Helical" evidence="21">
    <location>
        <begin position="1625"/>
        <end position="1653"/>
    </location>
</feature>
<protein>
    <recommendedName>
        <fullName evidence="21">Sodium channel protein</fullName>
    </recommendedName>
</protein>
<feature type="transmembrane region" description="Helical" evidence="21">
    <location>
        <begin position="1570"/>
        <end position="1589"/>
    </location>
</feature>
<dbReference type="SUPFAM" id="SSF81324">
    <property type="entry name" value="Voltage-gated potassium channels"/>
    <property type="match status" value="4"/>
</dbReference>
<dbReference type="Gene3D" id="1.10.287.70">
    <property type="match status" value="4"/>
</dbReference>
<evidence type="ECO:0000256" key="2">
    <source>
        <dbReference type="ARBA" id="ARBA00006764"/>
    </source>
</evidence>
<evidence type="ECO:0000259" key="25">
    <source>
        <dbReference type="Pfam" id="PF11933"/>
    </source>
</evidence>
<comment type="subcellular location">
    <subcellularLocation>
        <location evidence="1 21">Cell membrane</location>
        <topology evidence="1 21">Multi-pass membrane protein</topology>
    </subcellularLocation>
</comment>
<dbReference type="Proteomes" id="UP000694419">
    <property type="component" value="Unplaced"/>
</dbReference>
<keyword evidence="9" id="KW-0832">Ubl conjugation</keyword>
<feature type="transmembrane region" description="Helical" evidence="21">
    <location>
        <begin position="201"/>
        <end position="219"/>
    </location>
</feature>
<feature type="compositionally biased region" description="Low complexity" evidence="22">
    <location>
        <begin position="541"/>
        <end position="551"/>
    </location>
</feature>
<dbReference type="GO" id="GO:0086006">
    <property type="term" value="F:voltage-gated sodium channel activity involved in cardiac muscle cell action potential"/>
    <property type="evidence" value="ECO:0007669"/>
    <property type="project" value="UniProtKB-ARBA"/>
</dbReference>
<evidence type="ECO:0000259" key="24">
    <source>
        <dbReference type="Pfam" id="PF06512"/>
    </source>
</evidence>
<dbReference type="InterPro" id="IPR027359">
    <property type="entry name" value="Volt_channel_dom_sf"/>
</dbReference>
<dbReference type="Pfam" id="PF24609">
    <property type="entry name" value="IQ_SCN5A_C"/>
    <property type="match status" value="1"/>
</dbReference>
<comment type="function">
    <text evidence="19">Tetrodotoxin-resistant channel that mediates the voltage-dependent sodium ion permeability of excitable membranes. Assuming opened or closed conformations in response to the voltage difference across the membrane, the protein forms a sodium-selective channel through which sodium ions may pass in accordance with their electrochemical gradient. Plays a role in neuropathic pain mechanisms.</text>
</comment>
<evidence type="ECO:0000256" key="1">
    <source>
        <dbReference type="ARBA" id="ARBA00004651"/>
    </source>
</evidence>
<dbReference type="InterPro" id="IPR058542">
    <property type="entry name" value="IQ_SCN5A_C"/>
</dbReference>
<organism evidence="27 28">
    <name type="scientific">Calidris pygmaea</name>
    <name type="common">Spoon-billed sandpiper</name>
    <dbReference type="NCBI Taxonomy" id="425635"/>
    <lineage>
        <taxon>Eukaryota</taxon>
        <taxon>Metazoa</taxon>
        <taxon>Chordata</taxon>
        <taxon>Craniata</taxon>
        <taxon>Vertebrata</taxon>
        <taxon>Euteleostomi</taxon>
        <taxon>Archelosauria</taxon>
        <taxon>Archosauria</taxon>
        <taxon>Dinosauria</taxon>
        <taxon>Saurischia</taxon>
        <taxon>Theropoda</taxon>
        <taxon>Coelurosauria</taxon>
        <taxon>Aves</taxon>
        <taxon>Neognathae</taxon>
        <taxon>Neoaves</taxon>
        <taxon>Charadriiformes</taxon>
        <taxon>Scolopacidae</taxon>
        <taxon>Calidris</taxon>
    </lineage>
</organism>
<dbReference type="Gene3D" id="1.20.5.1190">
    <property type="entry name" value="iswi atpase"/>
    <property type="match status" value="1"/>
</dbReference>
<feature type="transmembrane region" description="Helical" evidence="21">
    <location>
        <begin position="225"/>
        <end position="247"/>
    </location>
</feature>
<keyword evidence="12 21" id="KW-0915">Sodium</keyword>
<dbReference type="InterPro" id="IPR008053">
    <property type="entry name" value="Na_channel_a5su"/>
</dbReference>
<dbReference type="CDD" id="cd13433">
    <property type="entry name" value="Na_channel_gate"/>
    <property type="match status" value="1"/>
</dbReference>
<dbReference type="GO" id="GO:0014704">
    <property type="term" value="C:intercalated disc"/>
    <property type="evidence" value="ECO:0007669"/>
    <property type="project" value="UniProtKB-ARBA"/>
</dbReference>
<feature type="transmembrane region" description="Helical" evidence="21">
    <location>
        <begin position="1540"/>
        <end position="1558"/>
    </location>
</feature>
<dbReference type="InterPro" id="IPR005821">
    <property type="entry name" value="Ion_trans_dom"/>
</dbReference>
<evidence type="ECO:0000313" key="27">
    <source>
        <dbReference type="Ensembl" id="ENSCPGP00000023246.1"/>
    </source>
</evidence>
<accession>A0A8C3KK06</accession>
<dbReference type="Gene3D" id="1.20.120.350">
    <property type="entry name" value="Voltage-gated potassium channels. Chain C"/>
    <property type="match status" value="4"/>
</dbReference>
<dbReference type="InterPro" id="IPR024583">
    <property type="entry name" value="Na_trans_cytopl"/>
</dbReference>
<feature type="transmembrane region" description="Helical" evidence="21">
    <location>
        <begin position="1421"/>
        <end position="1447"/>
    </location>
</feature>
<keyword evidence="18 21" id="KW-0407">Ion channel</keyword>
<feature type="transmembrane region" description="Helical" evidence="21">
    <location>
        <begin position="826"/>
        <end position="848"/>
    </location>
</feature>
<keyword evidence="6" id="KW-0597">Phosphoprotein</keyword>
<reference evidence="27" key="2">
    <citation type="submission" date="2025-09" db="UniProtKB">
        <authorList>
            <consortium name="Ensembl"/>
        </authorList>
    </citation>
    <scope>IDENTIFICATION</scope>
</reference>
<dbReference type="PANTHER" id="PTHR10037:SF208">
    <property type="entry name" value="SODIUM CHANNEL PROTEIN TYPE 10 SUBUNIT ALPHA"/>
    <property type="match status" value="1"/>
</dbReference>
<evidence type="ECO:0000256" key="7">
    <source>
        <dbReference type="ARBA" id="ARBA00022692"/>
    </source>
</evidence>
<evidence type="ECO:0000256" key="16">
    <source>
        <dbReference type="ARBA" id="ARBA00023180"/>
    </source>
</evidence>
<dbReference type="Pfam" id="PF11933">
    <property type="entry name" value="Na_trans_cytopl"/>
    <property type="match status" value="1"/>
</dbReference>
<evidence type="ECO:0000256" key="8">
    <source>
        <dbReference type="ARBA" id="ARBA00022737"/>
    </source>
</evidence>
<keyword evidence="16" id="KW-0325">Glycoprotein</keyword>
<evidence type="ECO:0000256" key="22">
    <source>
        <dbReference type="SAM" id="MobiDB-lite"/>
    </source>
</evidence>
<feature type="domain" description="Ion transport" evidence="23">
    <location>
        <begin position="1505"/>
        <end position="1758"/>
    </location>
</feature>
<feature type="domain" description="SCN5A-like C-terminal IQ motif" evidence="26">
    <location>
        <begin position="1870"/>
        <end position="1901"/>
    </location>
</feature>
<evidence type="ECO:0000256" key="19">
    <source>
        <dbReference type="ARBA" id="ARBA00025291"/>
    </source>
</evidence>
<dbReference type="GO" id="GO:0002027">
    <property type="term" value="P:regulation of heart rate"/>
    <property type="evidence" value="ECO:0007669"/>
    <property type="project" value="UniProtKB-ARBA"/>
</dbReference>
<evidence type="ECO:0000259" key="26">
    <source>
        <dbReference type="Pfam" id="PF24609"/>
    </source>
</evidence>
<feature type="domain" description="Ion transport" evidence="23">
    <location>
        <begin position="121"/>
        <end position="392"/>
    </location>
</feature>
<name>A0A8C3KK06_9CHAR</name>
<dbReference type="PANTHER" id="PTHR10037">
    <property type="entry name" value="VOLTAGE-GATED CATION CHANNEL CALCIUM AND SODIUM"/>
    <property type="match status" value="1"/>
</dbReference>
<evidence type="ECO:0000256" key="9">
    <source>
        <dbReference type="ARBA" id="ARBA00022843"/>
    </source>
</evidence>
<evidence type="ECO:0000256" key="11">
    <source>
        <dbReference type="ARBA" id="ARBA00022989"/>
    </source>
</evidence>
<dbReference type="InterPro" id="IPR001696">
    <property type="entry name" value="Na_channel_asu"/>
</dbReference>
<feature type="transmembrane region" description="Helical" evidence="21">
    <location>
        <begin position="1220"/>
        <end position="1243"/>
    </location>
</feature>
<feature type="domain" description="Ion transport" evidence="23">
    <location>
        <begin position="1187"/>
        <end position="1456"/>
    </location>
</feature>
<feature type="region of interest" description="Disordered" evidence="22">
    <location>
        <begin position="1936"/>
        <end position="1980"/>
    </location>
</feature>
<feature type="domain" description="Ion transport" evidence="23">
    <location>
        <begin position="696"/>
        <end position="938"/>
    </location>
</feature>
<keyword evidence="28" id="KW-1185">Reference proteome</keyword>
<evidence type="ECO:0000256" key="6">
    <source>
        <dbReference type="ARBA" id="ARBA00022553"/>
    </source>
</evidence>
<feature type="region of interest" description="Disordered" evidence="22">
    <location>
        <begin position="511"/>
        <end position="555"/>
    </location>
</feature>
<comment type="caution">
    <text evidence="21">Lacks conserved residue(s) required for the propagation of feature annotation.</text>
</comment>
<evidence type="ECO:0000313" key="28">
    <source>
        <dbReference type="Proteomes" id="UP000694419"/>
    </source>
</evidence>
<feature type="transmembrane region" description="Helical" evidence="21">
    <location>
        <begin position="358"/>
        <end position="386"/>
    </location>
</feature>
<keyword evidence="3 21" id="KW-0813">Transport</keyword>
<feature type="transmembrane region" description="Helical" evidence="21">
    <location>
        <begin position="1725"/>
        <end position="1748"/>
    </location>
</feature>
<evidence type="ECO:0000256" key="5">
    <source>
        <dbReference type="ARBA" id="ARBA00022475"/>
    </source>
</evidence>
<keyword evidence="13 21" id="KW-0406">Ion transport</keyword>
<evidence type="ECO:0000256" key="10">
    <source>
        <dbReference type="ARBA" id="ARBA00022882"/>
    </source>
</evidence>
<feature type="compositionally biased region" description="Polar residues" evidence="22">
    <location>
        <begin position="1942"/>
        <end position="1962"/>
    </location>
</feature>
<evidence type="ECO:0000256" key="18">
    <source>
        <dbReference type="ARBA" id="ARBA00023303"/>
    </source>
</evidence>
<evidence type="ECO:0000256" key="3">
    <source>
        <dbReference type="ARBA" id="ARBA00022448"/>
    </source>
</evidence>
<dbReference type="Gene3D" id="1.10.238.10">
    <property type="entry name" value="EF-hand"/>
    <property type="match status" value="1"/>
</dbReference>
<comment type="subunit">
    <text evidence="20">The channel consists of an ion conducting pore forming alpha-subunit regulated by one or more associated auxiliary subunits SCN1B, SCN2B and SCN3B; electrophysiological properties may vary depending on the type of the associated beta subunits. Found in a number of complexes with PRX, DYNLT1 and PDZD2. Interacts with proteins such as FSTL1, PRX, DYNLT1, PDZD2, S100A10 and many others. Interacts with NEDD4 and NEDD4L.</text>
</comment>
<feature type="compositionally biased region" description="Basic and acidic residues" evidence="22">
    <location>
        <begin position="511"/>
        <end position="529"/>
    </location>
</feature>
<evidence type="ECO:0000256" key="21">
    <source>
        <dbReference type="RuleBase" id="RU361132"/>
    </source>
</evidence>
<dbReference type="PRINTS" id="PR01666">
    <property type="entry name" value="NACHANNEL5"/>
</dbReference>
<feature type="region of interest" description="Disordered" evidence="22">
    <location>
        <begin position="477"/>
        <end position="496"/>
    </location>
</feature>
<feature type="transmembrane region" description="Helical" evidence="21">
    <location>
        <begin position="727"/>
        <end position="748"/>
    </location>
</feature>
<keyword evidence="7 21" id="KW-0812">Transmembrane</keyword>
<feature type="domain" description="Voltage-gated Na+ ion channel cytoplasmic" evidence="25">
    <location>
        <begin position="476"/>
        <end position="646"/>
    </location>
</feature>
<feature type="transmembrane region" description="Helical" evidence="21">
    <location>
        <begin position="760"/>
        <end position="777"/>
    </location>
</feature>
<keyword evidence="17 21" id="KW-0739">Sodium transport</keyword>
<evidence type="ECO:0000256" key="13">
    <source>
        <dbReference type="ARBA" id="ARBA00023065"/>
    </source>
</evidence>
<dbReference type="GO" id="GO:0001518">
    <property type="term" value="C:voltage-gated sodium channel complex"/>
    <property type="evidence" value="ECO:0007669"/>
    <property type="project" value="UniProtKB-UniRule"/>
</dbReference>
<reference evidence="27" key="1">
    <citation type="submission" date="2025-08" db="UniProtKB">
        <authorList>
            <consortium name="Ensembl"/>
        </authorList>
    </citation>
    <scope>IDENTIFICATION</scope>
</reference>
<evidence type="ECO:0000256" key="15">
    <source>
        <dbReference type="ARBA" id="ARBA00023157"/>
    </source>
</evidence>
<dbReference type="GO" id="GO:0048471">
    <property type="term" value="C:perinuclear region of cytoplasm"/>
    <property type="evidence" value="ECO:0007669"/>
    <property type="project" value="UniProtKB-SubCell"/>
</dbReference>
<evidence type="ECO:0000256" key="14">
    <source>
        <dbReference type="ARBA" id="ARBA00023136"/>
    </source>
</evidence>
<dbReference type="GO" id="GO:0090257">
    <property type="term" value="P:regulation of muscle system process"/>
    <property type="evidence" value="ECO:0007669"/>
    <property type="project" value="UniProtKB-ARBA"/>
</dbReference>
<feature type="region of interest" description="Disordered" evidence="22">
    <location>
        <begin position="1106"/>
        <end position="1126"/>
    </location>
</feature>
<comment type="similarity">
    <text evidence="2">Belongs to the sodium channel (TC 1.A.1.10) family. Nav1.8/SCN10A subfamily.</text>
</comment>
<feature type="region of interest" description="Disordered" evidence="22">
    <location>
        <begin position="1064"/>
        <end position="1087"/>
    </location>
</feature>
<dbReference type="Pfam" id="PF06512">
    <property type="entry name" value="Na_trans_assoc"/>
    <property type="match status" value="1"/>
</dbReference>
<feature type="region of interest" description="Disordered" evidence="22">
    <location>
        <begin position="440"/>
        <end position="471"/>
    </location>
</feature>
<sequence length="1980" mass="224805">MERFVLPAGNSNVERQPKSIIRIAAKKNSRRNTIEQKTEEKPRPQLDLKTFQKLPALYGNPPPELIGEPLEDLDPYYKDHKIFIVLNKKKTIFRFTATRALWILSPFHPIRRTAIKILVHSYPFSSPSPSWNKYVEYTFTGIYTFESLIKILARGFCLNEFTFLRDPWNWLDFSVIVMAYVGAFSNLGSMSVLRTFRVLRALKTISVVPGLKIIVGALIQSVKKLANVMILTVFCLSVFALIGLQLFKGNLRQKCVRNSTDLNETFPFLNKRWESYEMFVNDTAYFAKKGGTSDILLCGSGAGICPQGYVCLKTGPNPDYGFTSFDTFGWAFLSLFRLMTQDYWERLYQQTLRASGKVYILFFMLVIFLGSFYLVNLILAVVTMAYEDQNKATIAETEAKERKFREAMELLQKEQEALAIKGIDILSISSLEAASLSAKEIKERSNRKTRNKSLGIEDNEEQFPKSQSTDSHRKLSFLGLMNGPNANQVKRRPSHGSVFNFQIPALEVDSRTDFGDGETHSAGEHEIPRRSLSVTQMGRRSSVQSQVSLSSHPATPNCLQSSRWANAEDCNGVISAMGGGGGGSRVHSLEPVSSEGVTLPPVREDPEKGGLVTVNDESSMMHLPPHLSVEYFNEAFQRQRAASAVSIITSVLEELEESQRRCPPCLKDFALKYLIWDCCPLWLRIKKKVAAFIKDPFIDLTITVCIVMNTLFMALEHNNMSDNFKSMLNVGNLVFTGIFTAEMILKIIALDPYYYFQQHWNIFDSIIVTLSLIELSLPKHKSKKERRKGGTLSVLRSFRLLRVFKLAKSWPTLNTLIKIIGNSLGALSNLTLVLAIIVFIFAIVGVQLFGRCYGDNSHKIHKDGKPRWHMMDFFHSFLVIFRILCGEWIETMWDCMVVAEQPLCLLVFLLVMVIGNLVVLNLFIALLLNSFSTDYLQTAEDDGEMNNLRIAFAQIHKGFHFVKSVTWDTCCGKLRHVKKAPRKKIKLTAHNPLGFKPEEIKNCKENYSNEWTEKNGDKCSGLDDFITNPNVFVCVPIAEAENTSEGFEDDDKLSAFTDIEYSKQDENHLRQRGERGRNSGSWSKGSGFSSEEFSILYLGNDGNFEPSSPEPKEFDSVSSSEGSTVDLKNPEDLLRQIPEFAEDFKNPEKCFPEGCVRYFRCYVGSAIKFGGERWWNLRKTCYQIVEHSWFESFIIFMILLSSGALTFEDIHINERKRIKILLAFLDKVFTFIFFLEMLLKWVAYGFKKYFTNAWCWLDFLIVDISLINLFDTSFAPTKSLKTLRALRPLRALSRFEGMRVVVNALVGAIPSIMNVLLVCLIFWLIFSIMGVNLFAGKFGKCVNLTEEDSDINPFINNKTDCIMYNNTGKIFWVNVKVNFDNVGSGYLALLQVATFKGWTDIMYAAVDSREKNEQPQMEYSLFMYLYFVNFIIFGSFFTLNLFVGVIIDNFNQQKKKISGEDIFMTEEQKKYYNAMKKLGSKKPQKPIPRPLNRYQGFLFDIVTRQAFDVVIMILICLNMITMMVETHEQSKTKTEVLNKINILFVAIFTAECVLKLVALRQYYFSNAWNIFDLVVVIMSLVALLLSGIGKAFEHFLPPTLFRVIRLARVGRILRLIRAAKGIRTLLFALMMSLPALFNIGLLLFLVMFIYAIFGMANFPYVKMEDGIDDMFNFQTFPNSMLCLFQITTSAGWDGLLSPILNTGPPYCNPNITDTIGECGKPAIGIIYFVSYIIVSFLIVVNMYIAVILENFNAATEESTEPLGEDDFDIFYEIWEKFDPEATQFITFSALSDFADALAEPLRVPKPNKVELIAMDLPMVSGDRIHCLDILFAFTKRVLGDSGEMDTLKVQMEEKFMAANPSKKSYEPISTTLRHRQEEASATVIQRAYRSHLFLRSVKQASYLHHRRTCSGDTLGGAAPEQEGLIASMMGENYSGIPDKSETLSSVSFPPSYDSATRTSSGNLRVENGEITGNQQSPDIK</sequence>
<feature type="transmembrane region" description="Helical" evidence="21">
    <location>
        <begin position="905"/>
        <end position="928"/>
    </location>
</feature>
<keyword evidence="10 21" id="KW-0851">Voltage-gated channel</keyword>
<dbReference type="GO" id="GO:0005516">
    <property type="term" value="F:calmodulin binding"/>
    <property type="evidence" value="ECO:0007669"/>
    <property type="project" value="UniProtKB-KW"/>
</dbReference>
<dbReference type="PRINTS" id="PR00170">
    <property type="entry name" value="NACHANNEL"/>
</dbReference>
<dbReference type="Pfam" id="PF00520">
    <property type="entry name" value="Ion_trans"/>
    <property type="match status" value="4"/>
</dbReference>
<feature type="domain" description="Sodium ion transport-associated" evidence="24">
    <location>
        <begin position="942"/>
        <end position="1183"/>
    </location>
</feature>
<feature type="transmembrane region" description="Helical" evidence="21">
    <location>
        <begin position="1497"/>
        <end position="1520"/>
    </location>
</feature>
<dbReference type="Ensembl" id="ENSCPGT00000025401.1">
    <property type="protein sequence ID" value="ENSCPGP00000023246.1"/>
    <property type="gene ID" value="ENSCPGG00000016099.1"/>
</dbReference>
<evidence type="ECO:0000256" key="17">
    <source>
        <dbReference type="ARBA" id="ARBA00023201"/>
    </source>
</evidence>
<dbReference type="InterPro" id="IPR010526">
    <property type="entry name" value="Na_trans_assoc_dom"/>
</dbReference>
<keyword evidence="15" id="KW-1015">Disulfide bond</keyword>
<comment type="function">
    <text evidence="21">Mediates the voltage-dependent sodium ion permeability of excitable membranes. Assuming opened or closed conformations in response to the voltage difference across the membrane, the protein forms a sodium-selective channel through which Na(+) ions may pass in accordance with their electrochemical gradient.</text>
</comment>
<feature type="transmembrane region" description="Helical" evidence="21">
    <location>
        <begin position="1300"/>
        <end position="1326"/>
    </location>
</feature>
<feature type="transmembrane region" description="Helical" evidence="21">
    <location>
        <begin position="697"/>
        <end position="715"/>
    </location>
</feature>
<dbReference type="GO" id="GO:0030315">
    <property type="term" value="C:T-tubule"/>
    <property type="evidence" value="ECO:0007669"/>
    <property type="project" value="UniProtKB-SubCell"/>
</dbReference>
<dbReference type="InterPro" id="IPR044564">
    <property type="entry name" value="Na_chnl_inactivation_gate"/>
</dbReference>
<feature type="transmembrane region" description="Helical" evidence="21">
    <location>
        <begin position="1189"/>
        <end position="1208"/>
    </location>
</feature>
<keyword evidence="14 21" id="KW-0472">Membrane</keyword>
<keyword evidence="11 21" id="KW-1133">Transmembrane helix</keyword>
<proteinExistence type="inferred from homology"/>
<keyword evidence="5" id="KW-1003">Cell membrane</keyword>
<dbReference type="InterPro" id="IPR043203">
    <property type="entry name" value="VGCC_Ca_Na"/>
</dbReference>
<feature type="compositionally biased region" description="Polar residues" evidence="22">
    <location>
        <begin position="1970"/>
        <end position="1980"/>
    </location>
</feature>
<dbReference type="GO" id="GO:0019228">
    <property type="term" value="P:neuronal action potential"/>
    <property type="evidence" value="ECO:0007669"/>
    <property type="project" value="TreeGrafter"/>
</dbReference>
<evidence type="ECO:0000256" key="20">
    <source>
        <dbReference type="ARBA" id="ARBA00047025"/>
    </source>
</evidence>